<dbReference type="AlphaFoldDB" id="A0AAW2JF58"/>
<evidence type="ECO:0000256" key="1">
    <source>
        <dbReference type="SAM" id="MobiDB-lite"/>
    </source>
</evidence>
<reference evidence="3" key="1">
    <citation type="submission" date="2020-06" db="EMBL/GenBank/DDBJ databases">
        <authorList>
            <person name="Li T."/>
            <person name="Hu X."/>
            <person name="Zhang T."/>
            <person name="Song X."/>
            <person name="Zhang H."/>
            <person name="Dai N."/>
            <person name="Sheng W."/>
            <person name="Hou X."/>
            <person name="Wei L."/>
        </authorList>
    </citation>
    <scope>NUCLEOTIDE SEQUENCE</scope>
    <source>
        <strain evidence="3">G01</strain>
        <tissue evidence="3">Leaf</tissue>
    </source>
</reference>
<dbReference type="InterPro" id="IPR025558">
    <property type="entry name" value="DUF4283"/>
</dbReference>
<accession>A0AAW2JF58</accession>
<dbReference type="Pfam" id="PF14111">
    <property type="entry name" value="DUF4283"/>
    <property type="match status" value="1"/>
</dbReference>
<name>A0AAW2JF58_9LAMI</name>
<dbReference type="PANTHER" id="PTHR31286">
    <property type="entry name" value="GLYCINE-RICH CELL WALL STRUCTURAL PROTEIN 1.8-LIKE"/>
    <property type="match status" value="1"/>
</dbReference>
<feature type="region of interest" description="Disordered" evidence="1">
    <location>
        <begin position="538"/>
        <end position="575"/>
    </location>
</feature>
<dbReference type="PANTHER" id="PTHR31286:SF179">
    <property type="entry name" value="RNASE H TYPE-1 DOMAIN-CONTAINING PROTEIN"/>
    <property type="match status" value="1"/>
</dbReference>
<protein>
    <recommendedName>
        <fullName evidence="2">DUF4283 domain-containing protein</fullName>
    </recommendedName>
</protein>
<dbReference type="InterPro" id="IPR040256">
    <property type="entry name" value="At4g02000-like"/>
</dbReference>
<dbReference type="EMBL" id="JACGWK010001095">
    <property type="protein sequence ID" value="KAL0292969.1"/>
    <property type="molecule type" value="Genomic_DNA"/>
</dbReference>
<feature type="region of interest" description="Disordered" evidence="1">
    <location>
        <begin position="1"/>
        <end position="48"/>
    </location>
</feature>
<feature type="compositionally biased region" description="Polar residues" evidence="1">
    <location>
        <begin position="31"/>
        <end position="48"/>
    </location>
</feature>
<reference evidence="3" key="2">
    <citation type="journal article" date="2024" name="Plant">
        <title>Genomic evolution and insights into agronomic trait innovations of Sesamum species.</title>
        <authorList>
            <person name="Miao H."/>
            <person name="Wang L."/>
            <person name="Qu L."/>
            <person name="Liu H."/>
            <person name="Sun Y."/>
            <person name="Le M."/>
            <person name="Wang Q."/>
            <person name="Wei S."/>
            <person name="Zheng Y."/>
            <person name="Lin W."/>
            <person name="Duan Y."/>
            <person name="Cao H."/>
            <person name="Xiong S."/>
            <person name="Wang X."/>
            <person name="Wei L."/>
            <person name="Li C."/>
            <person name="Ma Q."/>
            <person name="Ju M."/>
            <person name="Zhao R."/>
            <person name="Li G."/>
            <person name="Mu C."/>
            <person name="Tian Q."/>
            <person name="Mei H."/>
            <person name="Zhang T."/>
            <person name="Gao T."/>
            <person name="Zhang H."/>
        </authorList>
    </citation>
    <scope>NUCLEOTIDE SEQUENCE</scope>
    <source>
        <strain evidence="3">G01</strain>
    </source>
</reference>
<gene>
    <name evidence="3" type="ORF">Sangu_3247200</name>
</gene>
<sequence length="575" mass="63835">MANSSGRVDSANGAPPATAPFIINSADFPPLTSQPATHSESTQPDSTQRTELQELQKFFLTDSTLASIGTTSNINGRTTLIFSDSETQSLADDFKFALIGKFSHGSPPYSQLHRLLVKSGLKGAFTVSLINTKHALISLTNESDYNRLWLRRIWILNGFPMRVFKWSPTFTPDHESSIVPIWVCLPELPAHLFRKDALFAIARNIGTPLQIADSTFNQSNLANARVCVEIDLLKPLLKEIDIQICGTTIVQSIVYEHIPSYCSLCKHVGHCDADCYSTGNAPKPHPNRRHSGKKNAAVENHKLKGKALVYKVLEKKPQKNQTVTEVGECSKNAADQHRYVSESVVHNAENEVIHAENDDFLVESGTLNAENEIIHAENDDSLVETGTLTAENEISVDENNSIRVIKNVNELEDAPRSSFHEIDGNGITRKDKIDGEFTDDTCGVGPVIERAVTEIVEKNIGNMVYAENDIKGREIQLFYQPVKPVFSERRGNSLKQFKTKEVFQLMRRFGVVCHAIKYAEPDEEDTAPALYMGPRFDTEEGEQWVPSPERPSPIASRTRCRKKGKIAPVASPALS</sequence>
<evidence type="ECO:0000259" key="2">
    <source>
        <dbReference type="Pfam" id="PF14111"/>
    </source>
</evidence>
<proteinExistence type="predicted"/>
<feature type="domain" description="DUF4283" evidence="2">
    <location>
        <begin position="91"/>
        <end position="173"/>
    </location>
</feature>
<evidence type="ECO:0000313" key="3">
    <source>
        <dbReference type="EMBL" id="KAL0292969.1"/>
    </source>
</evidence>
<organism evidence="3">
    <name type="scientific">Sesamum angustifolium</name>
    <dbReference type="NCBI Taxonomy" id="2727405"/>
    <lineage>
        <taxon>Eukaryota</taxon>
        <taxon>Viridiplantae</taxon>
        <taxon>Streptophyta</taxon>
        <taxon>Embryophyta</taxon>
        <taxon>Tracheophyta</taxon>
        <taxon>Spermatophyta</taxon>
        <taxon>Magnoliopsida</taxon>
        <taxon>eudicotyledons</taxon>
        <taxon>Gunneridae</taxon>
        <taxon>Pentapetalae</taxon>
        <taxon>asterids</taxon>
        <taxon>lamiids</taxon>
        <taxon>Lamiales</taxon>
        <taxon>Pedaliaceae</taxon>
        <taxon>Sesamum</taxon>
    </lineage>
</organism>
<comment type="caution">
    <text evidence="3">The sequence shown here is derived from an EMBL/GenBank/DDBJ whole genome shotgun (WGS) entry which is preliminary data.</text>
</comment>